<evidence type="ECO:0000256" key="1">
    <source>
        <dbReference type="SAM" id="Phobius"/>
    </source>
</evidence>
<dbReference type="RefSeq" id="WP_079726572.1">
    <property type="nucleotide sequence ID" value="NZ_FUZP01000001.1"/>
</dbReference>
<keyword evidence="1" id="KW-0812">Transmembrane</keyword>
<dbReference type="OrthoDB" id="5108483at2"/>
<feature type="transmembrane region" description="Helical" evidence="1">
    <location>
        <begin position="29"/>
        <end position="50"/>
    </location>
</feature>
<feature type="transmembrane region" description="Helical" evidence="1">
    <location>
        <begin position="56"/>
        <end position="81"/>
    </location>
</feature>
<keyword evidence="3" id="KW-1185">Reference proteome</keyword>
<keyword evidence="1" id="KW-0472">Membrane</keyword>
<organism evidence="2 3">
    <name type="scientific">Okibacterium fritillariae</name>
    <dbReference type="NCBI Taxonomy" id="123320"/>
    <lineage>
        <taxon>Bacteria</taxon>
        <taxon>Bacillati</taxon>
        <taxon>Actinomycetota</taxon>
        <taxon>Actinomycetes</taxon>
        <taxon>Micrococcales</taxon>
        <taxon>Microbacteriaceae</taxon>
        <taxon>Okibacterium</taxon>
    </lineage>
</organism>
<reference evidence="2 3" key="1">
    <citation type="submission" date="2017-02" db="EMBL/GenBank/DDBJ databases">
        <authorList>
            <person name="Peterson S.W."/>
        </authorList>
    </citation>
    <scope>NUCLEOTIDE SEQUENCE [LARGE SCALE GENOMIC DNA]</scope>
    <source>
        <strain evidence="2 3">VKM Ac-2059</strain>
    </source>
</reference>
<evidence type="ECO:0000313" key="2">
    <source>
        <dbReference type="EMBL" id="SKC37556.1"/>
    </source>
</evidence>
<sequence>MTDYPQAPLPPLVVGSDPVRTERATRPSFVLTLVAAALVPVFAATVAALIASSSGFAMGFVSALPLLLVSWFTLFTVAQVASVRGARSRPGTVLTLDTAGLHSSIEQGDVFLPWPAIERLSVRRRGKFRILTFHLAPGVTAQSPGIHSTLPTKSFATLSKLGFQLGEVAIDCPLETVIAASTALTGGRLR</sequence>
<dbReference type="AlphaFoldDB" id="A0A1T5IED0"/>
<keyword evidence="1" id="KW-1133">Transmembrane helix</keyword>
<name>A0A1T5IED0_9MICO</name>
<protein>
    <submittedName>
        <fullName evidence="2">Uncharacterized protein</fullName>
    </submittedName>
</protein>
<dbReference type="EMBL" id="FUZP01000001">
    <property type="protein sequence ID" value="SKC37556.1"/>
    <property type="molecule type" value="Genomic_DNA"/>
</dbReference>
<dbReference type="STRING" id="123320.SAMN06309945_0340"/>
<evidence type="ECO:0000313" key="3">
    <source>
        <dbReference type="Proteomes" id="UP000190857"/>
    </source>
</evidence>
<gene>
    <name evidence="2" type="ORF">SAMN06309945_0340</name>
</gene>
<proteinExistence type="predicted"/>
<accession>A0A1T5IED0</accession>
<dbReference type="Proteomes" id="UP000190857">
    <property type="component" value="Unassembled WGS sequence"/>
</dbReference>